<dbReference type="InterPro" id="IPR051083">
    <property type="entry name" value="GrpII_Intron_Splice-Mob/Def"/>
</dbReference>
<comment type="similarity">
    <text evidence="8">Belongs to the bacterial reverse transcriptase family.</text>
</comment>
<dbReference type="RefSeq" id="WP_405150367.1">
    <property type="nucleotide sequence ID" value="NZ_CP109527.1"/>
</dbReference>
<organism evidence="11 12">
    <name type="scientific">Nocardia salmonicida</name>
    <dbReference type="NCBI Taxonomy" id="53431"/>
    <lineage>
        <taxon>Bacteria</taxon>
        <taxon>Bacillati</taxon>
        <taxon>Actinomycetota</taxon>
        <taxon>Actinomycetes</taxon>
        <taxon>Mycobacteriales</taxon>
        <taxon>Nocardiaceae</taxon>
        <taxon>Nocardia</taxon>
    </lineage>
</organism>
<comment type="catalytic activity">
    <reaction evidence="9">
        <text>DNA(n) + a 2'-deoxyribonucleoside 5'-triphosphate = DNA(n+1) + diphosphate</text>
        <dbReference type="Rhea" id="RHEA:22508"/>
        <dbReference type="Rhea" id="RHEA-COMP:17339"/>
        <dbReference type="Rhea" id="RHEA-COMP:17340"/>
        <dbReference type="ChEBI" id="CHEBI:33019"/>
        <dbReference type="ChEBI" id="CHEBI:61560"/>
        <dbReference type="ChEBI" id="CHEBI:173112"/>
        <dbReference type="EC" id="2.7.7.49"/>
    </reaction>
</comment>
<dbReference type="InterPro" id="IPR000477">
    <property type="entry name" value="RT_dom"/>
</dbReference>
<evidence type="ECO:0000256" key="4">
    <source>
        <dbReference type="ARBA" id="ARBA00022723"/>
    </source>
</evidence>
<feature type="domain" description="Reverse transcriptase" evidence="10">
    <location>
        <begin position="137"/>
        <end position="367"/>
    </location>
</feature>
<reference evidence="11 12" key="1">
    <citation type="submission" date="2022-10" db="EMBL/GenBank/DDBJ databases">
        <title>The complete genomes of actinobacterial strains from the NBC collection.</title>
        <authorList>
            <person name="Joergensen T.S."/>
            <person name="Alvarez Arevalo M."/>
            <person name="Sterndorff E.B."/>
            <person name="Faurdal D."/>
            <person name="Vuksanovic O."/>
            <person name="Mourched A.-S."/>
            <person name="Charusanti P."/>
            <person name="Shaw S."/>
            <person name="Blin K."/>
            <person name="Weber T."/>
        </authorList>
    </citation>
    <scope>NUCLEOTIDE SEQUENCE [LARGE SCALE GENOMIC DNA]</scope>
    <source>
        <strain evidence="11 12">NBC_01413</strain>
    </source>
</reference>
<proteinExistence type="inferred from homology"/>
<evidence type="ECO:0000256" key="5">
    <source>
        <dbReference type="ARBA" id="ARBA00022842"/>
    </source>
</evidence>
<dbReference type="EMBL" id="CP109527">
    <property type="protein sequence ID" value="WTY38465.1"/>
    <property type="molecule type" value="Genomic_DNA"/>
</dbReference>
<dbReference type="PANTHER" id="PTHR34047:SF7">
    <property type="entry name" value="RNA-DIRECTED DNA POLYMERASE"/>
    <property type="match status" value="1"/>
</dbReference>
<evidence type="ECO:0000256" key="8">
    <source>
        <dbReference type="ARBA" id="ARBA00034120"/>
    </source>
</evidence>
<dbReference type="CDD" id="cd03487">
    <property type="entry name" value="RT_Bac_retron_II"/>
    <property type="match status" value="1"/>
</dbReference>
<evidence type="ECO:0000256" key="1">
    <source>
        <dbReference type="ARBA" id="ARBA00012493"/>
    </source>
</evidence>
<keyword evidence="6 11" id="KW-0695">RNA-directed DNA polymerase</keyword>
<dbReference type="EC" id="2.7.7.49" evidence="1"/>
<dbReference type="GO" id="GO:0003964">
    <property type="term" value="F:RNA-directed DNA polymerase activity"/>
    <property type="evidence" value="ECO:0007669"/>
    <property type="project" value="UniProtKB-KW"/>
</dbReference>
<keyword evidence="5" id="KW-0460">Magnesium</keyword>
<name>A0ABZ1NF08_9NOCA</name>
<dbReference type="InterPro" id="IPR043502">
    <property type="entry name" value="DNA/RNA_pol_sf"/>
</dbReference>
<evidence type="ECO:0000313" key="12">
    <source>
        <dbReference type="Proteomes" id="UP001621418"/>
    </source>
</evidence>
<evidence type="ECO:0000313" key="11">
    <source>
        <dbReference type="EMBL" id="WTY38465.1"/>
    </source>
</evidence>
<dbReference type="PRINTS" id="PR00866">
    <property type="entry name" value="RNADNAPOLMS"/>
</dbReference>
<dbReference type="PROSITE" id="PS50878">
    <property type="entry name" value="RT_POL"/>
    <property type="match status" value="1"/>
</dbReference>
<evidence type="ECO:0000259" key="10">
    <source>
        <dbReference type="PROSITE" id="PS50878"/>
    </source>
</evidence>
<keyword evidence="2" id="KW-0808">Transferase</keyword>
<evidence type="ECO:0000256" key="2">
    <source>
        <dbReference type="ARBA" id="ARBA00022679"/>
    </source>
</evidence>
<keyword evidence="7" id="KW-0051">Antiviral defense</keyword>
<dbReference type="Pfam" id="PF00078">
    <property type="entry name" value="RVT_1"/>
    <property type="match status" value="1"/>
</dbReference>
<dbReference type="Proteomes" id="UP001621418">
    <property type="component" value="Chromosome"/>
</dbReference>
<gene>
    <name evidence="11" type="ORF">OG308_11810</name>
</gene>
<dbReference type="PANTHER" id="PTHR34047">
    <property type="entry name" value="NUCLEAR INTRON MATURASE 1, MITOCHONDRIAL-RELATED"/>
    <property type="match status" value="1"/>
</dbReference>
<evidence type="ECO:0000256" key="9">
    <source>
        <dbReference type="ARBA" id="ARBA00048173"/>
    </source>
</evidence>
<protein>
    <recommendedName>
        <fullName evidence="1">RNA-directed DNA polymerase</fullName>
        <ecNumber evidence="1">2.7.7.49</ecNumber>
    </recommendedName>
</protein>
<dbReference type="InterPro" id="IPR000123">
    <property type="entry name" value="Reverse_transcriptase_msDNA"/>
</dbReference>
<sequence>MPRSTADEGFWSPRHRRMPMSRAIGLELAVRLARSFELLDDDWGLSPLAEAFADVIEPGPAQEIAGRVIDLIPVEPVDPVNTLRRVLVDLPKLPTTVVALDPIVVPMRFGAVEIPDLAALALLLNVTPAELDWFADRGGWLRRASQPLSHYRYRRLPKAIGVRLVEAPKVRLREIQRRILHRVLAGIPVDPACHGFEKGCNAATFATPHAGAAVVIRQDLRDFFPTIAVARVRAVFAACGYSTVVARVLAELCTTASPVAELRGLDYSQRTLLGARHLPQGAPTSPRLANLVARGLDRRLTGYANRHGLTYTRYADDLALSGDADLDTARLIWTVTRIAGDEGFTVHTGKTLIRRAHQRQVLAGLVVNDRPAAPRDRYDAVRALLHNCLRTGASAQNRNEHNDFRAHVYGLISWIGETSPHRRDKLLAMAERVDWTG</sequence>
<keyword evidence="12" id="KW-1185">Reference proteome</keyword>
<evidence type="ECO:0000256" key="7">
    <source>
        <dbReference type="ARBA" id="ARBA00023118"/>
    </source>
</evidence>
<dbReference type="SUPFAM" id="SSF56672">
    <property type="entry name" value="DNA/RNA polymerases"/>
    <property type="match status" value="1"/>
</dbReference>
<evidence type="ECO:0000256" key="6">
    <source>
        <dbReference type="ARBA" id="ARBA00022918"/>
    </source>
</evidence>
<evidence type="ECO:0000256" key="3">
    <source>
        <dbReference type="ARBA" id="ARBA00022695"/>
    </source>
</evidence>
<keyword evidence="4" id="KW-0479">Metal-binding</keyword>
<keyword evidence="3" id="KW-0548">Nucleotidyltransferase</keyword>
<accession>A0ABZ1NF08</accession>